<dbReference type="InterPro" id="IPR001842">
    <property type="entry name" value="Peptidase_M36"/>
</dbReference>
<keyword evidence="4 13" id="KW-0645">Protease</keyword>
<feature type="signal peptide" evidence="13">
    <location>
        <begin position="1"/>
        <end position="20"/>
    </location>
</feature>
<feature type="chain" id="PRO_5034674446" description="Extracellular metalloproteinase" evidence="13">
    <location>
        <begin position="21"/>
        <end position="777"/>
    </location>
</feature>
<dbReference type="EC" id="3.4.24.-" evidence="13"/>
<dbReference type="Pfam" id="PF02128">
    <property type="entry name" value="Peptidase_M36"/>
    <property type="match status" value="1"/>
</dbReference>
<keyword evidence="8 12" id="KW-0862">Zinc</keyword>
<accession>A0A8H3E9T7</accession>
<feature type="domain" description="FTP" evidence="14">
    <location>
        <begin position="74"/>
        <end position="118"/>
    </location>
</feature>
<dbReference type="GO" id="GO:0004222">
    <property type="term" value="F:metalloendopeptidase activity"/>
    <property type="evidence" value="ECO:0007669"/>
    <property type="project" value="InterPro"/>
</dbReference>
<comment type="cofactor">
    <cofactor evidence="12">
        <name>Zn(2+)</name>
        <dbReference type="ChEBI" id="CHEBI:29105"/>
    </cofactor>
    <text evidence="12">Binds 1 zinc ion per subunit.</text>
</comment>
<dbReference type="EMBL" id="CAJNJQ010006591">
    <property type="protein sequence ID" value="CAE7232376.1"/>
    <property type="molecule type" value="Genomic_DNA"/>
</dbReference>
<keyword evidence="5 12" id="KW-0479">Metal-binding</keyword>
<dbReference type="InterPro" id="IPR050371">
    <property type="entry name" value="Fungal_virulence_M36"/>
</dbReference>
<evidence type="ECO:0000256" key="7">
    <source>
        <dbReference type="ARBA" id="ARBA00022801"/>
    </source>
</evidence>
<reference evidence="15" key="1">
    <citation type="submission" date="2021-01" db="EMBL/GenBank/DDBJ databases">
        <authorList>
            <person name="Kaushik A."/>
        </authorList>
    </citation>
    <scope>NUCLEOTIDE SEQUENCE</scope>
    <source>
        <strain evidence="15">AG5</strain>
    </source>
</reference>
<dbReference type="PANTHER" id="PTHR33478">
    <property type="entry name" value="EXTRACELLULAR METALLOPROTEINASE MEP"/>
    <property type="match status" value="1"/>
</dbReference>
<comment type="subcellular location">
    <subcellularLocation>
        <location evidence="1 13">Secreted</location>
    </subcellularLocation>
</comment>
<dbReference type="Gene3D" id="1.10.390.10">
    <property type="entry name" value="Neutral Protease Domain 2"/>
    <property type="match status" value="1"/>
</dbReference>
<name>A0A8H3E9T7_9AGAM</name>
<dbReference type="GO" id="GO:0008270">
    <property type="term" value="F:zinc ion binding"/>
    <property type="evidence" value="ECO:0007669"/>
    <property type="project" value="InterPro"/>
</dbReference>
<dbReference type="Proteomes" id="UP000663827">
    <property type="component" value="Unassembled WGS sequence"/>
</dbReference>
<evidence type="ECO:0000256" key="1">
    <source>
        <dbReference type="ARBA" id="ARBA00004613"/>
    </source>
</evidence>
<dbReference type="CDD" id="cd09596">
    <property type="entry name" value="M36"/>
    <property type="match status" value="1"/>
</dbReference>
<gene>
    <name evidence="15" type="ORF">RDB_LOCUS189455</name>
</gene>
<feature type="binding site" evidence="12">
    <location>
        <position position="550"/>
    </location>
    <ligand>
        <name>Zn(2+)</name>
        <dbReference type="ChEBI" id="CHEBI:29105"/>
        <note>catalytic</note>
    </ligand>
</feature>
<organism evidence="15 16">
    <name type="scientific">Rhizoctonia solani</name>
    <dbReference type="NCBI Taxonomy" id="456999"/>
    <lineage>
        <taxon>Eukaryota</taxon>
        <taxon>Fungi</taxon>
        <taxon>Dikarya</taxon>
        <taxon>Basidiomycota</taxon>
        <taxon>Agaricomycotina</taxon>
        <taxon>Agaricomycetes</taxon>
        <taxon>Cantharellales</taxon>
        <taxon>Ceratobasidiaceae</taxon>
        <taxon>Rhizoctonia</taxon>
    </lineage>
</organism>
<proteinExistence type="inferred from homology"/>
<dbReference type="PANTHER" id="PTHR33478:SF1">
    <property type="entry name" value="EXTRACELLULAR METALLOPROTEINASE MEP"/>
    <property type="match status" value="1"/>
</dbReference>
<protein>
    <recommendedName>
        <fullName evidence="13">Extracellular metalloproteinase</fullName>
        <ecNumber evidence="13">3.4.24.-</ecNumber>
    </recommendedName>
    <alternativeName>
        <fullName evidence="13">Fungalysin</fullName>
    </alternativeName>
</protein>
<evidence type="ECO:0000313" key="16">
    <source>
        <dbReference type="Proteomes" id="UP000663827"/>
    </source>
</evidence>
<feature type="active site" evidence="11">
    <location>
        <position position="551"/>
    </location>
</feature>
<feature type="binding site" evidence="12">
    <location>
        <position position="306"/>
    </location>
    <ligand>
        <name>Zn(2+)</name>
        <dbReference type="ChEBI" id="CHEBI:29105"/>
        <note>catalytic</note>
    </ligand>
</feature>
<evidence type="ECO:0000256" key="3">
    <source>
        <dbReference type="ARBA" id="ARBA00022525"/>
    </source>
</evidence>
<dbReference type="InterPro" id="IPR027268">
    <property type="entry name" value="Peptidase_M4/M1_CTD_sf"/>
</dbReference>
<evidence type="ECO:0000256" key="6">
    <source>
        <dbReference type="ARBA" id="ARBA00022729"/>
    </source>
</evidence>
<evidence type="ECO:0000256" key="13">
    <source>
        <dbReference type="RuleBase" id="RU364017"/>
    </source>
</evidence>
<evidence type="ECO:0000256" key="4">
    <source>
        <dbReference type="ARBA" id="ARBA00022670"/>
    </source>
</evidence>
<keyword evidence="7 13" id="KW-0378">Hydrolase</keyword>
<dbReference type="InterPro" id="IPR011096">
    <property type="entry name" value="FTP_domain"/>
</dbReference>
<feature type="binding site" evidence="12">
    <location>
        <position position="580"/>
    </location>
    <ligand>
        <name>Zn(2+)</name>
        <dbReference type="ChEBI" id="CHEBI:29105"/>
        <note>catalytic</note>
    </ligand>
</feature>
<comment type="caution">
    <text evidence="15">The sequence shown here is derived from an EMBL/GenBank/DDBJ whole genome shotgun (WGS) entry which is preliminary data.</text>
</comment>
<dbReference type="GO" id="GO:0006508">
    <property type="term" value="P:proteolysis"/>
    <property type="evidence" value="ECO:0007669"/>
    <property type="project" value="UniProtKB-KW"/>
</dbReference>
<evidence type="ECO:0000256" key="9">
    <source>
        <dbReference type="ARBA" id="ARBA00023049"/>
    </source>
</evidence>
<feature type="binding site" evidence="12">
    <location>
        <position position="554"/>
    </location>
    <ligand>
        <name>Zn(2+)</name>
        <dbReference type="ChEBI" id="CHEBI:29105"/>
        <note>catalytic</note>
    </ligand>
</feature>
<evidence type="ECO:0000256" key="5">
    <source>
        <dbReference type="ARBA" id="ARBA00022723"/>
    </source>
</evidence>
<evidence type="ECO:0000259" key="14">
    <source>
        <dbReference type="Pfam" id="PF07504"/>
    </source>
</evidence>
<dbReference type="Gene3D" id="3.10.170.10">
    <property type="match status" value="1"/>
</dbReference>
<evidence type="ECO:0000256" key="10">
    <source>
        <dbReference type="ARBA" id="ARBA00023145"/>
    </source>
</evidence>
<evidence type="ECO:0000256" key="12">
    <source>
        <dbReference type="PIRSR" id="PIRSR601842-2"/>
    </source>
</evidence>
<dbReference type="GO" id="GO:0005615">
    <property type="term" value="C:extracellular space"/>
    <property type="evidence" value="ECO:0007669"/>
    <property type="project" value="InterPro"/>
</dbReference>
<evidence type="ECO:0000256" key="11">
    <source>
        <dbReference type="PIRSR" id="PIRSR601842-1"/>
    </source>
</evidence>
<comment type="similarity">
    <text evidence="2 13">Belongs to the peptidase M36 family.</text>
</comment>
<keyword evidence="6 13" id="KW-0732">Signal</keyword>
<keyword evidence="10 13" id="KW-0865">Zymogen</keyword>
<evidence type="ECO:0000313" key="15">
    <source>
        <dbReference type="EMBL" id="CAE7232376.1"/>
    </source>
</evidence>
<evidence type="ECO:0000256" key="2">
    <source>
        <dbReference type="ARBA" id="ARBA00006006"/>
    </source>
</evidence>
<dbReference type="Pfam" id="PF07504">
    <property type="entry name" value="FTP"/>
    <property type="match status" value="1"/>
</dbReference>
<dbReference type="AlphaFoldDB" id="A0A8H3E9T7"/>
<keyword evidence="3 13" id="KW-0964">Secreted</keyword>
<keyword evidence="9 13" id="KW-0482">Metalloprotease</keyword>
<sequence length="777" mass="86371">MWSLCATALISLVLATSAATRSTRKSLRFGSLHPHACYVTKPRPVSLVADMDPFEVAHVFLRSHTQSDYYIRDDSYTDPETGITHIYVRQRFGDLEVADGNINLNIRGGYVLSYGDSFFKGSMPLSGIPPATSHTTYCDEFSDRTASFRSSAQLVLDDSAEAHNQLYAQTCTQPLAAVKAAATLDTHKDTHEPHDPRRAALYFMVAAHPESSVVEGLIHEFDAILDRMTVTYGEDSPRSAIISGLPGAIDSVSAKLVYVQTLTNEKDTTLHVTWRLEVEMDNNWYEAYVSANDPATIVSVVDWAADSHPHQSGHLNALEAKLASGRPIDNINAGTYKVWKFGINDPEGSERTVESAYDILASPLGWHTISRANNPSGSPDWLGKDDLSYSAEPYLNFTTTWGNNVFAQENWKGKKEWKSNYRPNAGRGLQFEYDYTADLVNNYDLPESPQDYIDLAVTQLFYTTNMIHDLYYRYGFKEVNGNFQQDNYNRGGKDNDAIIAHAQDGSGFSNANFMTASFPPDGKPGRCRMYIWDTSNPYRDGDFDAGILIHELTHGLANRLTGGPADSGCLGLGEGAGMSEGWGDFMATVIRSTENPRNYVMGSWVSNSPYGLRYYPYSTNITVNPTLFSTLDRPGFWEFHATGEVWAEMLWVVFHHLVQEHGYSPTLFPPQPFPNGTTPIGNFYRPDEGKSLIPKHGNTLMIQLVISAMKLQPCRPTFLNARDAILEADYHLTGGENNCTIWAGFSSRGLGLDASESHIPDWGTIHTDGFKVPDECR</sequence>
<evidence type="ECO:0000256" key="8">
    <source>
        <dbReference type="ARBA" id="ARBA00022833"/>
    </source>
</evidence>
<dbReference type="SUPFAM" id="SSF55486">
    <property type="entry name" value="Metalloproteases ('zincins'), catalytic domain"/>
    <property type="match status" value="1"/>
</dbReference>